<dbReference type="EMBL" id="KC907733">
    <property type="protein sequence ID" value="AGS44975.1"/>
    <property type="molecule type" value="mRNA"/>
</dbReference>
<dbReference type="GO" id="GO:0005576">
    <property type="term" value="C:extracellular region"/>
    <property type="evidence" value="ECO:0007669"/>
    <property type="project" value="UniProtKB-SubCell"/>
</dbReference>
<keyword evidence="3 4" id="KW-0732">Signal</keyword>
<comment type="subcellular location">
    <subcellularLocation>
        <location evidence="1">Secreted</location>
    </subcellularLocation>
</comment>
<organism evidence="6">
    <name type="scientific">Hylarana taipehensis</name>
    <name type="common">Taipei frog</name>
    <dbReference type="NCBI Taxonomy" id="110118"/>
    <lineage>
        <taxon>Eukaryota</taxon>
        <taxon>Metazoa</taxon>
        <taxon>Chordata</taxon>
        <taxon>Craniata</taxon>
        <taxon>Vertebrata</taxon>
        <taxon>Euteleostomi</taxon>
        <taxon>Amphibia</taxon>
        <taxon>Batrachia</taxon>
        <taxon>Anura</taxon>
        <taxon>Neobatrachia</taxon>
        <taxon>Ranoidea</taxon>
        <taxon>Ranidae</taxon>
        <taxon>Hylarana</taxon>
    </lineage>
</organism>
<evidence type="ECO:0000256" key="1">
    <source>
        <dbReference type="ARBA" id="ARBA00004613"/>
    </source>
</evidence>
<accession>S5TFK9</accession>
<dbReference type="AlphaFoldDB" id="S5TFK9"/>
<feature type="signal peptide" evidence="4">
    <location>
        <begin position="1"/>
        <end position="21"/>
    </location>
</feature>
<dbReference type="InterPro" id="IPR004275">
    <property type="entry name" value="Frog_antimicrobial_propeptide"/>
</dbReference>
<dbReference type="Pfam" id="PF03032">
    <property type="entry name" value="FSAP_sig_propep"/>
    <property type="match status" value="1"/>
</dbReference>
<name>S5TFK9_9NEOB</name>
<proteinExistence type="evidence at transcript level"/>
<evidence type="ECO:0000256" key="2">
    <source>
        <dbReference type="ARBA" id="ARBA00022525"/>
    </source>
</evidence>
<protein>
    <submittedName>
        <fullName evidence="6">Taipehensin-2TP1 antioxidant peptide</fullName>
    </submittedName>
</protein>
<evidence type="ECO:0000256" key="3">
    <source>
        <dbReference type="ARBA" id="ARBA00022729"/>
    </source>
</evidence>
<evidence type="ECO:0000259" key="5">
    <source>
        <dbReference type="Pfam" id="PF03032"/>
    </source>
</evidence>
<keyword evidence="2" id="KW-0964">Secreted</keyword>
<feature type="domain" description="Frog antimicrobial peptide propeptide" evidence="5">
    <location>
        <begin position="4"/>
        <end position="40"/>
    </location>
</feature>
<evidence type="ECO:0000313" key="6">
    <source>
        <dbReference type="EMBL" id="AGS44975.1"/>
    </source>
</evidence>
<reference evidence="6" key="1">
    <citation type="submission" date="2013-04" db="EMBL/GenBank/DDBJ databases">
        <title>Antimicrobial peptides from amphibian skin of Hylarana (Hylarana) taipehensis.</title>
        <authorList>
            <person name="Wang H."/>
            <person name="Liu J."/>
        </authorList>
    </citation>
    <scope>NUCLEOTIDE SEQUENCE</scope>
    <source>
        <strain evidence="6">TP201304</strain>
    </source>
</reference>
<sequence>MFSKKSLVVLFFLGTISLSLCKEKRDADEEDGEQVAEKVERDLQRRCLMARPNYRCKIFKQC</sequence>
<feature type="chain" id="PRO_5004540681" evidence="4">
    <location>
        <begin position="22"/>
        <end position="62"/>
    </location>
</feature>
<evidence type="ECO:0000256" key="4">
    <source>
        <dbReference type="SAM" id="SignalP"/>
    </source>
</evidence>